<sequence>LVGIVDFSEQARWVFLSESVSELLGFEPKELVGTPSLDLVHPDEFPSVKKLHYDTISQDKAAVLAYLRLRHKDPYRGYILCAISRTVAYNVLVGSVSFASMGPKAMHNASTAQEVTIITPSAKNFEFRRWGDPSPLHPTALSDSEDDSENATLSHEPSQARLDPSSTKAFRSGPSLTIDRESNVISFEPLPKQSVRTALFLDRFSSDCKIEYCSNDKFVQTTEVMGRPFFDFVVRKDEELVRSWIDAIKAWGVNERGQPSDGGFGYGKFTLYLPGRDSRHPEGLRDRHRQGTRGSALPGRPERRHSSHSAAPKSSSRPRPRGRARDEMRVDAIFSAHSDGLMVIIRHSKS</sequence>
<feature type="non-terminal residue" evidence="1">
    <location>
        <position position="1"/>
    </location>
</feature>
<dbReference type="EMBL" id="MU273542">
    <property type="protein sequence ID" value="KAI0032582.1"/>
    <property type="molecule type" value="Genomic_DNA"/>
</dbReference>
<accession>A0ACB8QLR2</accession>
<evidence type="ECO:0000313" key="1">
    <source>
        <dbReference type="EMBL" id="KAI0032582.1"/>
    </source>
</evidence>
<evidence type="ECO:0000313" key="2">
    <source>
        <dbReference type="Proteomes" id="UP000814128"/>
    </source>
</evidence>
<name>A0ACB8QLR2_9AGAM</name>
<gene>
    <name evidence="1" type="ORF">K488DRAFT_49591</name>
</gene>
<keyword evidence="2" id="KW-1185">Reference proteome</keyword>
<reference evidence="1" key="2">
    <citation type="journal article" date="2022" name="New Phytol.">
        <title>Evolutionary transition to the ectomycorrhizal habit in the genomes of a hyperdiverse lineage of mushroom-forming fungi.</title>
        <authorList>
            <person name="Looney B."/>
            <person name="Miyauchi S."/>
            <person name="Morin E."/>
            <person name="Drula E."/>
            <person name="Courty P.E."/>
            <person name="Kohler A."/>
            <person name="Kuo A."/>
            <person name="LaButti K."/>
            <person name="Pangilinan J."/>
            <person name="Lipzen A."/>
            <person name="Riley R."/>
            <person name="Andreopoulos W."/>
            <person name="He G."/>
            <person name="Johnson J."/>
            <person name="Nolan M."/>
            <person name="Tritt A."/>
            <person name="Barry K.W."/>
            <person name="Grigoriev I.V."/>
            <person name="Nagy L.G."/>
            <person name="Hibbett D."/>
            <person name="Henrissat B."/>
            <person name="Matheny P.B."/>
            <person name="Labbe J."/>
            <person name="Martin F.M."/>
        </authorList>
    </citation>
    <scope>NUCLEOTIDE SEQUENCE</scope>
    <source>
        <strain evidence="1">EC-137</strain>
    </source>
</reference>
<comment type="caution">
    <text evidence="1">The sequence shown here is derived from an EMBL/GenBank/DDBJ whole genome shotgun (WGS) entry which is preliminary data.</text>
</comment>
<protein>
    <submittedName>
        <fullName evidence="1">Uncharacterized protein</fullName>
    </submittedName>
</protein>
<proteinExistence type="predicted"/>
<organism evidence="1 2">
    <name type="scientific">Vararia minispora EC-137</name>
    <dbReference type="NCBI Taxonomy" id="1314806"/>
    <lineage>
        <taxon>Eukaryota</taxon>
        <taxon>Fungi</taxon>
        <taxon>Dikarya</taxon>
        <taxon>Basidiomycota</taxon>
        <taxon>Agaricomycotina</taxon>
        <taxon>Agaricomycetes</taxon>
        <taxon>Russulales</taxon>
        <taxon>Lachnocladiaceae</taxon>
        <taxon>Vararia</taxon>
    </lineage>
</organism>
<dbReference type="Proteomes" id="UP000814128">
    <property type="component" value="Unassembled WGS sequence"/>
</dbReference>
<reference evidence="1" key="1">
    <citation type="submission" date="2021-02" db="EMBL/GenBank/DDBJ databases">
        <authorList>
            <consortium name="DOE Joint Genome Institute"/>
            <person name="Ahrendt S."/>
            <person name="Looney B.P."/>
            <person name="Miyauchi S."/>
            <person name="Morin E."/>
            <person name="Drula E."/>
            <person name="Courty P.E."/>
            <person name="Chicoki N."/>
            <person name="Fauchery L."/>
            <person name="Kohler A."/>
            <person name="Kuo A."/>
            <person name="Labutti K."/>
            <person name="Pangilinan J."/>
            <person name="Lipzen A."/>
            <person name="Riley R."/>
            <person name="Andreopoulos W."/>
            <person name="He G."/>
            <person name="Johnson J."/>
            <person name="Barry K.W."/>
            <person name="Grigoriev I.V."/>
            <person name="Nagy L."/>
            <person name="Hibbett D."/>
            <person name="Henrissat B."/>
            <person name="Matheny P.B."/>
            <person name="Labbe J."/>
            <person name="Martin F."/>
        </authorList>
    </citation>
    <scope>NUCLEOTIDE SEQUENCE</scope>
    <source>
        <strain evidence="1">EC-137</strain>
    </source>
</reference>